<dbReference type="EMBL" id="SWJQ01000304">
    <property type="protein sequence ID" value="TRZ16644.1"/>
    <property type="molecule type" value="Genomic_DNA"/>
</dbReference>
<organism evidence="1 2">
    <name type="scientific">Zosterops borbonicus</name>
    <dbReference type="NCBI Taxonomy" id="364589"/>
    <lineage>
        <taxon>Eukaryota</taxon>
        <taxon>Metazoa</taxon>
        <taxon>Chordata</taxon>
        <taxon>Craniata</taxon>
        <taxon>Vertebrata</taxon>
        <taxon>Euteleostomi</taxon>
        <taxon>Archelosauria</taxon>
        <taxon>Archosauria</taxon>
        <taxon>Dinosauria</taxon>
        <taxon>Saurischia</taxon>
        <taxon>Theropoda</taxon>
        <taxon>Coelurosauria</taxon>
        <taxon>Aves</taxon>
        <taxon>Neognathae</taxon>
        <taxon>Neoaves</taxon>
        <taxon>Telluraves</taxon>
        <taxon>Australaves</taxon>
        <taxon>Passeriformes</taxon>
        <taxon>Sylvioidea</taxon>
        <taxon>Zosteropidae</taxon>
        <taxon>Zosterops</taxon>
    </lineage>
</organism>
<reference evidence="1" key="1">
    <citation type="submission" date="2019-04" db="EMBL/GenBank/DDBJ databases">
        <title>Genome assembly of Zosterops borbonicus 15179.</title>
        <authorList>
            <person name="Leroy T."/>
            <person name="Anselmetti Y."/>
            <person name="Tilak M.-K."/>
            <person name="Nabholz B."/>
        </authorList>
    </citation>
    <scope>NUCLEOTIDE SEQUENCE</scope>
    <source>
        <strain evidence="1">HGM_15179</strain>
        <tissue evidence="1">Muscle</tissue>
    </source>
</reference>
<proteinExistence type="predicted"/>
<name>A0A8K1GF32_9PASS</name>
<protein>
    <submittedName>
        <fullName evidence="1">Uncharacterized protein</fullName>
    </submittedName>
</protein>
<evidence type="ECO:0000313" key="2">
    <source>
        <dbReference type="Proteomes" id="UP000796761"/>
    </source>
</evidence>
<comment type="caution">
    <text evidence="1">The sequence shown here is derived from an EMBL/GenBank/DDBJ whole genome shotgun (WGS) entry which is preliminary data.</text>
</comment>
<gene>
    <name evidence="1" type="ORF">HGM15179_010470</name>
</gene>
<sequence>MKEKKKTTKKSNKALLICNVMRNVTSHTTYGLSQYRTQKGQGRQHKKFRHICAFRVHPFISDAPQSSTPKFSGSFFSVIFLDELLFQTM</sequence>
<evidence type="ECO:0000313" key="1">
    <source>
        <dbReference type="EMBL" id="TRZ16644.1"/>
    </source>
</evidence>
<accession>A0A8K1GF32</accession>
<dbReference type="Proteomes" id="UP000796761">
    <property type="component" value="Unassembled WGS sequence"/>
</dbReference>
<keyword evidence="2" id="KW-1185">Reference proteome</keyword>
<dbReference type="AlphaFoldDB" id="A0A8K1GF32"/>